<protein>
    <submittedName>
        <fullName evidence="1">Uncharacterized protein</fullName>
    </submittedName>
</protein>
<evidence type="ECO:0000313" key="1">
    <source>
        <dbReference type="EMBL" id="GAF68807.1"/>
    </source>
</evidence>
<dbReference type="EMBL" id="BARS01003820">
    <property type="protein sequence ID" value="GAF68807.1"/>
    <property type="molecule type" value="Genomic_DNA"/>
</dbReference>
<gene>
    <name evidence="1" type="ORF">S01H1_07408</name>
</gene>
<comment type="caution">
    <text evidence="1">The sequence shown here is derived from an EMBL/GenBank/DDBJ whole genome shotgun (WGS) entry which is preliminary data.</text>
</comment>
<organism evidence="1">
    <name type="scientific">marine sediment metagenome</name>
    <dbReference type="NCBI Taxonomy" id="412755"/>
    <lineage>
        <taxon>unclassified sequences</taxon>
        <taxon>metagenomes</taxon>
        <taxon>ecological metagenomes</taxon>
    </lineage>
</organism>
<reference evidence="1" key="1">
    <citation type="journal article" date="2014" name="Front. Microbiol.">
        <title>High frequency of phylogenetically diverse reductive dehalogenase-homologous genes in deep subseafloor sedimentary metagenomes.</title>
        <authorList>
            <person name="Kawai M."/>
            <person name="Futagami T."/>
            <person name="Toyoda A."/>
            <person name="Takaki Y."/>
            <person name="Nishi S."/>
            <person name="Hori S."/>
            <person name="Arai W."/>
            <person name="Tsubouchi T."/>
            <person name="Morono Y."/>
            <person name="Uchiyama I."/>
            <person name="Ito T."/>
            <person name="Fujiyama A."/>
            <person name="Inagaki F."/>
            <person name="Takami H."/>
        </authorList>
    </citation>
    <scope>NUCLEOTIDE SEQUENCE</scope>
    <source>
        <strain evidence="1">Expedition CK06-06</strain>
    </source>
</reference>
<dbReference type="AlphaFoldDB" id="X0RYH6"/>
<proteinExistence type="predicted"/>
<sequence>MGLEKNLIEDPIFEIAQGNVPDKNTLSIGGNTQSMVADVEETVWDEGGLLNILSTETPLYGSSDNISDIGISIAVNGVDGNFNFVTRLFVTNGQNQVILNAGLLLVVQILPLSATPQGNIYIATADAAPGGIPAKAKIQGKCIQGTNLSSAAVDAVAPGKTAYIRVVEHTTGKLKDIDVIVNFKTFGGLWRKFPRIHLAEAAKELSKDVYSPFSEKTIILLNAISKDDQASLSMGMFLIEVKNKT</sequence>
<accession>X0RYH6</accession>
<name>X0RYH6_9ZZZZ</name>